<dbReference type="GO" id="GO:0003796">
    <property type="term" value="F:lysozyme activity"/>
    <property type="evidence" value="ECO:0007669"/>
    <property type="project" value="UniProtKB-EC"/>
</dbReference>
<dbReference type="AlphaFoldDB" id="A0A5X3R937"/>
<dbReference type="Gene3D" id="1.10.530.40">
    <property type="match status" value="1"/>
</dbReference>
<evidence type="ECO:0000256" key="2">
    <source>
        <dbReference type="ARBA" id="ARBA00022638"/>
    </source>
</evidence>
<dbReference type="PANTHER" id="PTHR38107:SF3">
    <property type="entry name" value="LYSOZYME RRRD-RELATED"/>
    <property type="match status" value="1"/>
</dbReference>
<dbReference type="SUPFAM" id="SSF53955">
    <property type="entry name" value="Lysozyme-like"/>
    <property type="match status" value="1"/>
</dbReference>
<dbReference type="EMBL" id="AAHRSK010000022">
    <property type="protein sequence ID" value="EBZ6222810.1"/>
    <property type="molecule type" value="Genomic_DNA"/>
</dbReference>
<evidence type="ECO:0000313" key="4">
    <source>
        <dbReference type="EMBL" id="EBZ6222810.1"/>
    </source>
</evidence>
<reference evidence="4" key="1">
    <citation type="submission" date="2018-10" db="EMBL/GenBank/DDBJ databases">
        <authorList>
            <person name="Ashton P.M."/>
            <person name="Dallman T."/>
            <person name="Nair S."/>
            <person name="De Pinna E."/>
            <person name="Peters T."/>
            <person name="Grant K."/>
        </authorList>
    </citation>
    <scope>NUCLEOTIDE SEQUENCE</scope>
    <source>
        <strain evidence="4">609393</strain>
    </source>
</reference>
<gene>
    <name evidence="4" type="ORF">EDL22_21990</name>
</gene>
<dbReference type="Pfam" id="PF00959">
    <property type="entry name" value="Phage_lysozyme"/>
    <property type="match status" value="1"/>
</dbReference>
<comment type="caution">
    <text evidence="4">The sequence shown here is derived from an EMBL/GenBank/DDBJ whole genome shotgun (WGS) entry which is preliminary data.</text>
</comment>
<dbReference type="GO" id="GO:0031640">
    <property type="term" value="P:killing of cells of another organism"/>
    <property type="evidence" value="ECO:0007669"/>
    <property type="project" value="UniProtKB-KW"/>
</dbReference>
<comment type="similarity">
    <text evidence="3">Belongs to the glycosyl hydrolase 24 family.</text>
</comment>
<sequence>MGINALAHATLLKKLNNGDYDGAANEFLKWDHASASGQVVPGLTRRRSAERCLFLS</sequence>
<dbReference type="PANTHER" id="PTHR38107">
    <property type="match status" value="1"/>
</dbReference>
<protein>
    <recommendedName>
        <fullName evidence="3">Lysozyme</fullName>
        <ecNumber evidence="3">3.2.1.17</ecNumber>
    </recommendedName>
</protein>
<dbReference type="GO" id="GO:0016998">
    <property type="term" value="P:cell wall macromolecule catabolic process"/>
    <property type="evidence" value="ECO:0007669"/>
    <property type="project" value="InterPro"/>
</dbReference>
<name>A0A5X3R937_SALET</name>
<evidence type="ECO:0000256" key="1">
    <source>
        <dbReference type="ARBA" id="ARBA00022529"/>
    </source>
</evidence>
<keyword evidence="3" id="KW-0378">Hydrolase</keyword>
<evidence type="ECO:0000256" key="3">
    <source>
        <dbReference type="RuleBase" id="RU003788"/>
    </source>
</evidence>
<keyword evidence="2 3" id="KW-0081">Bacteriolytic enzyme</keyword>
<dbReference type="GO" id="GO:0009253">
    <property type="term" value="P:peptidoglycan catabolic process"/>
    <property type="evidence" value="ECO:0007669"/>
    <property type="project" value="InterPro"/>
</dbReference>
<dbReference type="InterPro" id="IPR051018">
    <property type="entry name" value="Bacteriophage_GH24"/>
</dbReference>
<proteinExistence type="inferred from homology"/>
<organism evidence="4">
    <name type="scientific">Salmonella enterica subsp. enterica serovar Saintpaul</name>
    <dbReference type="NCBI Taxonomy" id="90105"/>
    <lineage>
        <taxon>Bacteria</taxon>
        <taxon>Pseudomonadati</taxon>
        <taxon>Pseudomonadota</taxon>
        <taxon>Gammaproteobacteria</taxon>
        <taxon>Enterobacterales</taxon>
        <taxon>Enterobacteriaceae</taxon>
        <taxon>Salmonella</taxon>
    </lineage>
</organism>
<dbReference type="GO" id="GO:0042742">
    <property type="term" value="P:defense response to bacterium"/>
    <property type="evidence" value="ECO:0007669"/>
    <property type="project" value="UniProtKB-KW"/>
</dbReference>
<dbReference type="EC" id="3.2.1.17" evidence="3"/>
<keyword evidence="3" id="KW-0326">Glycosidase</keyword>
<keyword evidence="1 3" id="KW-0929">Antimicrobial</keyword>
<dbReference type="InterPro" id="IPR002196">
    <property type="entry name" value="Glyco_hydro_24"/>
</dbReference>
<dbReference type="InterPro" id="IPR023346">
    <property type="entry name" value="Lysozyme-like_dom_sf"/>
</dbReference>
<dbReference type="InterPro" id="IPR023347">
    <property type="entry name" value="Lysozyme_dom_sf"/>
</dbReference>
<comment type="catalytic activity">
    <reaction evidence="3">
        <text>Hydrolysis of (1-&gt;4)-beta-linkages between N-acetylmuramic acid and N-acetyl-D-glucosamine residues in a peptidoglycan and between N-acetyl-D-glucosamine residues in chitodextrins.</text>
        <dbReference type="EC" id="3.2.1.17"/>
    </reaction>
</comment>
<accession>A0A5X3R937</accession>